<keyword evidence="3" id="KW-1185">Reference proteome</keyword>
<keyword evidence="1" id="KW-0472">Membrane</keyword>
<proteinExistence type="predicted"/>
<evidence type="ECO:0000313" key="3">
    <source>
        <dbReference type="Proteomes" id="UP000234904"/>
    </source>
</evidence>
<feature type="transmembrane region" description="Helical" evidence="1">
    <location>
        <begin position="39"/>
        <end position="58"/>
    </location>
</feature>
<sequence length="61" mass="7262">MRLRDVVHRYNIRYKGIKKQLEVDFIANLGSKRYYSIDVTYGLGGCIFRLYAFGFFFVKTL</sequence>
<protein>
    <submittedName>
        <fullName evidence="2">Uncharacterized protein</fullName>
    </submittedName>
</protein>
<gene>
    <name evidence="2" type="ORF">CYJ70_01845</name>
</gene>
<evidence type="ECO:0000313" key="2">
    <source>
        <dbReference type="EMBL" id="PKZ55115.1"/>
    </source>
</evidence>
<accession>A0ABX4SIS8</accession>
<comment type="caution">
    <text evidence="2">The sequence shown here is derived from an EMBL/GenBank/DDBJ whole genome shotgun (WGS) entry which is preliminary data.</text>
</comment>
<reference evidence="2 3" key="1">
    <citation type="submission" date="2017-12" db="EMBL/GenBank/DDBJ databases">
        <title>Phylogenetic diversity of female urinary microbiome.</title>
        <authorList>
            <person name="Thomas-White K."/>
            <person name="Wolfe A.J."/>
        </authorList>
    </citation>
    <scope>NUCLEOTIDE SEQUENCE [LARGE SCALE GENOMIC DNA]</scope>
    <source>
        <strain evidence="2 3">UMB0833</strain>
    </source>
</reference>
<keyword evidence="1" id="KW-1133">Transmembrane helix</keyword>
<keyword evidence="1" id="KW-0812">Transmembrane</keyword>
<organism evidence="2 3">
    <name type="scientific">Gardnerella pickettii</name>
    <dbReference type="NCBI Taxonomy" id="2914924"/>
    <lineage>
        <taxon>Bacteria</taxon>
        <taxon>Bacillati</taxon>
        <taxon>Actinomycetota</taxon>
        <taxon>Actinomycetes</taxon>
        <taxon>Bifidobacteriales</taxon>
        <taxon>Bifidobacteriaceae</taxon>
        <taxon>Gardnerella</taxon>
    </lineage>
</organism>
<dbReference type="Proteomes" id="UP000234904">
    <property type="component" value="Unassembled WGS sequence"/>
</dbReference>
<dbReference type="EMBL" id="PKJE01000001">
    <property type="protein sequence ID" value="PKZ55115.1"/>
    <property type="molecule type" value="Genomic_DNA"/>
</dbReference>
<evidence type="ECO:0000256" key="1">
    <source>
        <dbReference type="SAM" id="Phobius"/>
    </source>
</evidence>
<name>A0ABX4SIS8_9BIFI</name>